<name>A0ACB7F8Y4_NIBAL</name>
<sequence length="387" mass="41927">MYLQPTKEPVNVEPAEEITAGQDAAISFVPESIDSLLTGQRLLDKAMSTSAELHAFASTSKRPPERLDAFTNTDPACPPTLVDKAVSASVTASSPKSQSSRNLQFFSEHHVQDTEETPQGPNKNLDLNGRQFISVLDLEDKALHQDLPSCLSPGAPDVSPIRPSSPTSAQLHVLATSVIRGGADAPDPQPLVIIPEDLLKPGIHTDVPEESLSLSHIEPSLVPERITPQDLVDPSDSEICQAIKTQSVGPHSASATPPTVWFTSRLSELDTQLAALQNIADCLEKDFSNSRMLVNTFEKLTPVLGTDVKTTSAIKKTVRLSVPREAWTSRLDTLTELNTFEEEEENQGEEDVGFTDRRKPTFRHATSSHGHNAGPSHLHSPPSKDAV</sequence>
<accession>A0ACB7F8Y4</accession>
<proteinExistence type="predicted"/>
<comment type="caution">
    <text evidence="1">The sequence shown here is derived from an EMBL/GenBank/DDBJ whole genome shotgun (WGS) entry which is preliminary data.</text>
</comment>
<evidence type="ECO:0000313" key="1">
    <source>
        <dbReference type="EMBL" id="KAG8010705.1"/>
    </source>
</evidence>
<organism evidence="1 2">
    <name type="scientific">Nibea albiflora</name>
    <name type="common">Yellow drum</name>
    <name type="synonym">Corvina albiflora</name>
    <dbReference type="NCBI Taxonomy" id="240163"/>
    <lineage>
        <taxon>Eukaryota</taxon>
        <taxon>Metazoa</taxon>
        <taxon>Chordata</taxon>
        <taxon>Craniata</taxon>
        <taxon>Vertebrata</taxon>
        <taxon>Euteleostomi</taxon>
        <taxon>Actinopterygii</taxon>
        <taxon>Neopterygii</taxon>
        <taxon>Teleostei</taxon>
        <taxon>Neoteleostei</taxon>
        <taxon>Acanthomorphata</taxon>
        <taxon>Eupercaria</taxon>
        <taxon>Sciaenidae</taxon>
        <taxon>Nibea</taxon>
    </lineage>
</organism>
<keyword evidence="2" id="KW-1185">Reference proteome</keyword>
<protein>
    <submittedName>
        <fullName evidence="1">Uncharacterized protein</fullName>
    </submittedName>
</protein>
<reference evidence="1" key="1">
    <citation type="submission" date="2020-04" db="EMBL/GenBank/DDBJ databases">
        <title>A chromosome-scale assembly and high-density genetic map of the yellow drum (Nibea albiflora) genome.</title>
        <authorList>
            <person name="Xu D."/>
            <person name="Zhang W."/>
            <person name="Chen R."/>
            <person name="Tan P."/>
            <person name="Wang L."/>
            <person name="Song H."/>
            <person name="Tian L."/>
            <person name="Zhu Q."/>
            <person name="Wang B."/>
        </authorList>
    </citation>
    <scope>NUCLEOTIDE SEQUENCE</scope>
    <source>
        <strain evidence="1">ZJHYS-2018</strain>
    </source>
</reference>
<dbReference type="EMBL" id="CM024803">
    <property type="protein sequence ID" value="KAG8010705.1"/>
    <property type="molecule type" value="Genomic_DNA"/>
</dbReference>
<evidence type="ECO:0000313" key="2">
    <source>
        <dbReference type="Proteomes" id="UP000805704"/>
    </source>
</evidence>
<gene>
    <name evidence="1" type="ORF">GBF38_009878</name>
</gene>
<dbReference type="Proteomes" id="UP000805704">
    <property type="component" value="Chromosome 15"/>
</dbReference>